<proteinExistence type="predicted"/>
<reference evidence="2" key="1">
    <citation type="submission" date="2020-02" db="EMBL/GenBank/DDBJ databases">
        <authorList>
            <person name="Meier V. D."/>
        </authorList>
    </citation>
    <scope>NUCLEOTIDE SEQUENCE</scope>
    <source>
        <strain evidence="2">AVDCRST_MAG34</strain>
    </source>
</reference>
<feature type="non-terminal residue" evidence="2">
    <location>
        <position position="1"/>
    </location>
</feature>
<gene>
    <name evidence="2" type="ORF">AVDCRST_MAG34-932</name>
</gene>
<feature type="compositionally biased region" description="Basic residues" evidence="1">
    <location>
        <begin position="59"/>
        <end position="74"/>
    </location>
</feature>
<feature type="compositionally biased region" description="Basic and acidic residues" evidence="1">
    <location>
        <begin position="1"/>
        <end position="18"/>
    </location>
</feature>
<evidence type="ECO:0000256" key="1">
    <source>
        <dbReference type="SAM" id="MobiDB-lite"/>
    </source>
</evidence>
<accession>A0A6J4LSJ9</accession>
<dbReference type="AlphaFoldDB" id="A0A6J4LSJ9"/>
<sequence length="150" mass="16924">DPLRGVRDEPEPAHDERSLPPLADAGHGMAARLADDVRWGGDRLGRAAGDGGRGSARTGLRRRVRRHRRRHGGPRRLGGRDHRALPQDARPGLHHAGRAAGVDLRARRLRGRAAVRVVPRRARRRRRGRRRPERLRRGHAEQALPLRRPL</sequence>
<protein>
    <submittedName>
        <fullName evidence="2">AIG2-like domain protein</fullName>
    </submittedName>
</protein>
<feature type="compositionally biased region" description="Basic residues" evidence="1">
    <location>
        <begin position="107"/>
        <end position="137"/>
    </location>
</feature>
<feature type="non-terminal residue" evidence="2">
    <location>
        <position position="150"/>
    </location>
</feature>
<feature type="region of interest" description="Disordered" evidence="1">
    <location>
        <begin position="41"/>
        <end position="150"/>
    </location>
</feature>
<evidence type="ECO:0000313" key="2">
    <source>
        <dbReference type="EMBL" id="CAA9340978.1"/>
    </source>
</evidence>
<organism evidence="2">
    <name type="scientific">uncultured Nocardioidaceae bacterium</name>
    <dbReference type="NCBI Taxonomy" id="253824"/>
    <lineage>
        <taxon>Bacteria</taxon>
        <taxon>Bacillati</taxon>
        <taxon>Actinomycetota</taxon>
        <taxon>Actinomycetes</taxon>
        <taxon>Propionibacteriales</taxon>
        <taxon>Nocardioidaceae</taxon>
        <taxon>environmental samples</taxon>
    </lineage>
</organism>
<name>A0A6J4LSJ9_9ACTN</name>
<dbReference type="EMBL" id="CADCUI010000020">
    <property type="protein sequence ID" value="CAA9340978.1"/>
    <property type="molecule type" value="Genomic_DNA"/>
</dbReference>
<feature type="region of interest" description="Disordered" evidence="1">
    <location>
        <begin position="1"/>
        <end position="25"/>
    </location>
</feature>